<reference evidence="2 3" key="1">
    <citation type="submission" date="2017-10" db="EMBL/GenBank/DDBJ databases">
        <title>The draft genome sequence of Williamsia sp. BULT 1.1 isolated from the semi-arid grassland soils from South Africa.</title>
        <authorList>
            <person name="Kabwe M.H."/>
            <person name="Govender N."/>
            <person name="Mutseka Lunga P."/>
            <person name="Vikram S."/>
            <person name="Makhalanyane T.P."/>
        </authorList>
    </citation>
    <scope>NUCLEOTIDE SEQUENCE [LARGE SCALE GENOMIC DNA]</scope>
    <source>
        <strain evidence="2 3">BULT 1.1</strain>
    </source>
</reference>
<protein>
    <recommendedName>
        <fullName evidence="1">N-acetyltransferase domain-containing protein</fullName>
    </recommendedName>
</protein>
<name>A0A2G3PKZ0_WILMA</name>
<dbReference type="CDD" id="cd04301">
    <property type="entry name" value="NAT_SF"/>
    <property type="match status" value="1"/>
</dbReference>
<dbReference type="PROSITE" id="PS51186">
    <property type="entry name" value="GNAT"/>
    <property type="match status" value="1"/>
</dbReference>
<sequence>MHGIDGVHVLVTDDGSLIAHASVVPRTLWHNDHSFSTGYVEGVAVRADQQGRGLGRVIMDHAESIIRERHDIGALNAVDTAAEFYAARDWRQWTGPTAALSSTGLIDTYDEEDRIFVFRPQRQLPTDTWQVNKSAHLRLAPRGSLVGSHHCSPKKPIASHVVSIIGCGTTCLVTKGGTLPESRWCRVSGEVVRQ</sequence>
<dbReference type="AlphaFoldDB" id="A0A2G3PKZ0"/>
<comment type="caution">
    <text evidence="2">The sequence shown here is derived from an EMBL/GenBank/DDBJ whole genome shotgun (WGS) entry which is preliminary data.</text>
</comment>
<evidence type="ECO:0000259" key="1">
    <source>
        <dbReference type="PROSITE" id="PS51186"/>
    </source>
</evidence>
<organism evidence="2 3">
    <name type="scientific">Williamsia marianensis</name>
    <dbReference type="NCBI Taxonomy" id="85044"/>
    <lineage>
        <taxon>Bacteria</taxon>
        <taxon>Bacillati</taxon>
        <taxon>Actinomycetota</taxon>
        <taxon>Actinomycetes</taxon>
        <taxon>Mycobacteriales</taxon>
        <taxon>Nocardiaceae</taxon>
        <taxon>Williamsia</taxon>
    </lineage>
</organism>
<evidence type="ECO:0000313" key="3">
    <source>
        <dbReference type="Proteomes" id="UP000225108"/>
    </source>
</evidence>
<dbReference type="SUPFAM" id="SSF55729">
    <property type="entry name" value="Acyl-CoA N-acyltransferases (Nat)"/>
    <property type="match status" value="1"/>
</dbReference>
<feature type="domain" description="N-acetyltransferase" evidence="1">
    <location>
        <begin position="1"/>
        <end position="125"/>
    </location>
</feature>
<dbReference type="InterPro" id="IPR000182">
    <property type="entry name" value="GNAT_dom"/>
</dbReference>
<dbReference type="Pfam" id="PF00583">
    <property type="entry name" value="Acetyltransf_1"/>
    <property type="match status" value="1"/>
</dbReference>
<dbReference type="GO" id="GO:0016747">
    <property type="term" value="F:acyltransferase activity, transferring groups other than amino-acyl groups"/>
    <property type="evidence" value="ECO:0007669"/>
    <property type="project" value="InterPro"/>
</dbReference>
<dbReference type="EMBL" id="PEBD01000008">
    <property type="protein sequence ID" value="PHV66461.1"/>
    <property type="molecule type" value="Genomic_DNA"/>
</dbReference>
<dbReference type="InterPro" id="IPR016181">
    <property type="entry name" value="Acyl_CoA_acyltransferase"/>
</dbReference>
<dbReference type="Gene3D" id="3.40.630.30">
    <property type="match status" value="1"/>
</dbReference>
<proteinExistence type="predicted"/>
<dbReference type="Proteomes" id="UP000225108">
    <property type="component" value="Unassembled WGS sequence"/>
</dbReference>
<gene>
    <name evidence="2" type="ORF">CSW57_09020</name>
</gene>
<evidence type="ECO:0000313" key="2">
    <source>
        <dbReference type="EMBL" id="PHV66461.1"/>
    </source>
</evidence>
<accession>A0A2G3PKZ0</accession>